<name>A0A6M3KED1_9ZZZZ</name>
<dbReference type="AlphaFoldDB" id="A0A6M3KED1"/>
<proteinExistence type="predicted"/>
<organism evidence="1">
    <name type="scientific">viral metagenome</name>
    <dbReference type="NCBI Taxonomy" id="1070528"/>
    <lineage>
        <taxon>unclassified sequences</taxon>
        <taxon>metagenomes</taxon>
        <taxon>organismal metagenomes</taxon>
    </lineage>
</organism>
<evidence type="ECO:0000313" key="1">
    <source>
        <dbReference type="EMBL" id="QJA79868.1"/>
    </source>
</evidence>
<evidence type="ECO:0008006" key="2">
    <source>
        <dbReference type="Google" id="ProtNLM"/>
    </source>
</evidence>
<protein>
    <recommendedName>
        <fullName evidence="2">Radical SAM superfamily protein</fullName>
    </recommendedName>
</protein>
<sequence>MKIEKRGIIRSYSTGSYNKMNDKEQWIRISQGCPNHCPFCYEPSEQIEFPIPHIERNKVKIMDMNLLSQKNAYYIIERLGAVKVNNKVVHYELVCGIDHRFLTPFLAEGLKKSRFQKIRLAWDFEYKDQFKIKKALKMLMVAGYRPREMTVFMICNWSVSYEECLKKLYLCAIWSVKVADCYFDGQVSPNIEPIGWTAEQIKDFRKRVRKHNQLVNFGIDPELKKETP</sequence>
<dbReference type="EMBL" id="MT142397">
    <property type="protein sequence ID" value="QJA79868.1"/>
    <property type="molecule type" value="Genomic_DNA"/>
</dbReference>
<reference evidence="1" key="1">
    <citation type="submission" date="2020-03" db="EMBL/GenBank/DDBJ databases">
        <title>The deep terrestrial virosphere.</title>
        <authorList>
            <person name="Holmfeldt K."/>
            <person name="Nilsson E."/>
            <person name="Simone D."/>
            <person name="Lopez-Fernandez M."/>
            <person name="Wu X."/>
            <person name="de Brujin I."/>
            <person name="Lundin D."/>
            <person name="Andersson A."/>
            <person name="Bertilsson S."/>
            <person name="Dopson M."/>
        </authorList>
    </citation>
    <scope>NUCLEOTIDE SEQUENCE</scope>
    <source>
        <strain evidence="1">MM415A00826</strain>
    </source>
</reference>
<gene>
    <name evidence="1" type="ORF">MM415A00826_0019</name>
</gene>
<accession>A0A6M3KED1</accession>